<dbReference type="EMBL" id="KN716219">
    <property type="protein sequence ID" value="KJH49972.1"/>
    <property type="molecule type" value="Genomic_DNA"/>
</dbReference>
<reference evidence="1 2" key="1">
    <citation type="submission" date="2013-11" db="EMBL/GenBank/DDBJ databases">
        <title>Draft genome of the bovine lungworm Dictyocaulus viviparus.</title>
        <authorList>
            <person name="Mitreva M."/>
        </authorList>
    </citation>
    <scope>NUCLEOTIDE SEQUENCE [LARGE SCALE GENOMIC DNA]</scope>
    <source>
        <strain evidence="1 2">HannoverDv2000</strain>
    </source>
</reference>
<accession>A0A0D8Y1E3</accession>
<protein>
    <submittedName>
        <fullName evidence="1">Uncharacterized protein</fullName>
    </submittedName>
</protein>
<evidence type="ECO:0000313" key="1">
    <source>
        <dbReference type="EMBL" id="KJH49972.1"/>
    </source>
</evidence>
<organism evidence="1 2">
    <name type="scientific">Dictyocaulus viviparus</name>
    <name type="common">Bovine lungworm</name>
    <dbReference type="NCBI Taxonomy" id="29172"/>
    <lineage>
        <taxon>Eukaryota</taxon>
        <taxon>Metazoa</taxon>
        <taxon>Ecdysozoa</taxon>
        <taxon>Nematoda</taxon>
        <taxon>Chromadorea</taxon>
        <taxon>Rhabditida</taxon>
        <taxon>Rhabditina</taxon>
        <taxon>Rhabditomorpha</taxon>
        <taxon>Strongyloidea</taxon>
        <taxon>Metastrongylidae</taxon>
        <taxon>Dictyocaulus</taxon>
    </lineage>
</organism>
<sequence length="143" mass="16197">MYFDGMVLKSVLESFVDDIAEESSELLLERPRYAYAVVVIADEHEICEGNPLFRDKEQYDSEIQRALRELTESRDLLISPRQSILVDTPKHEVTNTSNITSLKEGITVDSFIDDIDRSAMLIKRSAAIQLNFVILVSIDESSA</sequence>
<name>A0A0D8Y1E3_DICVI</name>
<dbReference type="AlphaFoldDB" id="A0A0D8Y1E3"/>
<evidence type="ECO:0000313" key="2">
    <source>
        <dbReference type="Proteomes" id="UP000053766"/>
    </source>
</evidence>
<dbReference type="OrthoDB" id="5808339at2759"/>
<proteinExistence type="predicted"/>
<dbReference type="Proteomes" id="UP000053766">
    <property type="component" value="Unassembled WGS sequence"/>
</dbReference>
<keyword evidence="2" id="KW-1185">Reference proteome</keyword>
<reference evidence="2" key="2">
    <citation type="journal article" date="2016" name="Sci. Rep.">
        <title>Dictyocaulus viviparus genome, variome and transcriptome elucidate lungworm biology and support future intervention.</title>
        <authorList>
            <person name="McNulty S.N."/>
            <person name="Strube C."/>
            <person name="Rosa B.A."/>
            <person name="Martin J.C."/>
            <person name="Tyagi R."/>
            <person name="Choi Y.J."/>
            <person name="Wang Q."/>
            <person name="Hallsworth Pepin K."/>
            <person name="Zhang X."/>
            <person name="Ozersky P."/>
            <person name="Wilson R.K."/>
            <person name="Sternberg P.W."/>
            <person name="Gasser R.B."/>
            <person name="Mitreva M."/>
        </authorList>
    </citation>
    <scope>NUCLEOTIDE SEQUENCE [LARGE SCALE GENOMIC DNA]</scope>
    <source>
        <strain evidence="2">HannoverDv2000</strain>
    </source>
</reference>
<gene>
    <name evidence="1" type="ORF">DICVIV_03919</name>
</gene>